<feature type="transmembrane region" description="Helical" evidence="1">
    <location>
        <begin position="365"/>
        <end position="383"/>
    </location>
</feature>
<keyword evidence="1" id="KW-1133">Transmembrane helix</keyword>
<keyword evidence="1" id="KW-0812">Transmembrane</keyword>
<feature type="transmembrane region" description="Helical" evidence="1">
    <location>
        <begin position="304"/>
        <end position="328"/>
    </location>
</feature>
<keyword evidence="3" id="KW-1185">Reference proteome</keyword>
<organism evidence="2 3">
    <name type="scientific">Rhodobium orientis</name>
    <dbReference type="NCBI Taxonomy" id="34017"/>
    <lineage>
        <taxon>Bacteria</taxon>
        <taxon>Pseudomonadati</taxon>
        <taxon>Pseudomonadota</taxon>
        <taxon>Alphaproteobacteria</taxon>
        <taxon>Hyphomicrobiales</taxon>
        <taxon>Rhodobiaceae</taxon>
        <taxon>Rhodobium</taxon>
    </lineage>
</organism>
<gene>
    <name evidence="2" type="ORF">CH339_09070</name>
</gene>
<feature type="transmembrane region" description="Helical" evidence="1">
    <location>
        <begin position="280"/>
        <end position="297"/>
    </location>
</feature>
<name>A0A327JNP1_9HYPH</name>
<reference evidence="2 3" key="1">
    <citation type="submission" date="2017-07" db="EMBL/GenBank/DDBJ databases">
        <title>Draft Genome Sequences of Select Purple Nonsulfur Bacteria.</title>
        <authorList>
            <person name="Lasarre B."/>
            <person name="Mckinlay J.B."/>
        </authorList>
    </citation>
    <scope>NUCLEOTIDE SEQUENCE [LARGE SCALE GENOMIC DNA]</scope>
    <source>
        <strain evidence="2 3">DSM 11290</strain>
    </source>
</reference>
<comment type="caution">
    <text evidence="2">The sequence shown here is derived from an EMBL/GenBank/DDBJ whole genome shotgun (WGS) entry which is preliminary data.</text>
</comment>
<dbReference type="RefSeq" id="WP_111434039.1">
    <property type="nucleotide sequence ID" value="NZ_JACIGG010000018.1"/>
</dbReference>
<dbReference type="Proteomes" id="UP000249299">
    <property type="component" value="Unassembled WGS sequence"/>
</dbReference>
<feature type="transmembrane region" description="Helical" evidence="1">
    <location>
        <begin position="12"/>
        <end position="34"/>
    </location>
</feature>
<feature type="transmembrane region" description="Helical" evidence="1">
    <location>
        <begin position="130"/>
        <end position="149"/>
    </location>
</feature>
<dbReference type="OrthoDB" id="9809859at2"/>
<evidence type="ECO:0000256" key="1">
    <source>
        <dbReference type="SAM" id="Phobius"/>
    </source>
</evidence>
<sequence length="396" mass="44494">MSDKLQKKRGIVVTFLVSAAVVLLAVLYFMPIWWVSLTAPNYPPEAFPDGVRINFHMNGVFNGCRKVDKAEIDEDVALDCVHEMDTINHFVGMYPIASGGVVEKAFSPFLISMLGVMMIGFMITHRGVRLTVMVIGFGGVAAWMYLTYYTPEGLKWQTPGYLSSMVISLDQTSEEAKKEELNPIIAQLKESLRESGVRTETSAPDVEVAAEEGSSEENYQILKSAFENDQTRKPADEREEWTGSGEQVLFWHYHRALGRWFNNPQEINPMVANMHMAGTILFWVVIVGMVAMLVAAWKTTWPLYWLLVIIPILLPVFFIAEYSAWLWWYGHSLNEMGAFTLKPFMPTVFGQGKVAQFTTHSYPNIGFGLMVASSVLLILAALIRRKSLRDAQGNAA</sequence>
<accession>A0A327JNP1</accession>
<dbReference type="EMBL" id="NPEV01000015">
    <property type="protein sequence ID" value="RAI27691.1"/>
    <property type="molecule type" value="Genomic_DNA"/>
</dbReference>
<keyword evidence="1" id="KW-0472">Membrane</keyword>
<evidence type="ECO:0000313" key="2">
    <source>
        <dbReference type="EMBL" id="RAI27691.1"/>
    </source>
</evidence>
<feature type="transmembrane region" description="Helical" evidence="1">
    <location>
        <begin position="105"/>
        <end position="123"/>
    </location>
</feature>
<proteinExistence type="predicted"/>
<evidence type="ECO:0000313" key="3">
    <source>
        <dbReference type="Proteomes" id="UP000249299"/>
    </source>
</evidence>
<dbReference type="AlphaFoldDB" id="A0A327JNP1"/>
<protein>
    <submittedName>
        <fullName evidence="2">Uncharacterized protein</fullName>
    </submittedName>
</protein>